<organism evidence="2 3">
    <name type="scientific">Pseudosporangium ferrugineum</name>
    <dbReference type="NCBI Taxonomy" id="439699"/>
    <lineage>
        <taxon>Bacteria</taxon>
        <taxon>Bacillati</taxon>
        <taxon>Actinomycetota</taxon>
        <taxon>Actinomycetes</taxon>
        <taxon>Micromonosporales</taxon>
        <taxon>Micromonosporaceae</taxon>
        <taxon>Pseudosporangium</taxon>
    </lineage>
</organism>
<dbReference type="SUPFAM" id="SSF53254">
    <property type="entry name" value="Phosphoglycerate mutase-like"/>
    <property type="match status" value="1"/>
</dbReference>
<dbReference type="Pfam" id="PF00300">
    <property type="entry name" value="His_Phos_1"/>
    <property type="match status" value="1"/>
</dbReference>
<comment type="caution">
    <text evidence="2">The sequence shown here is derived from an EMBL/GenBank/DDBJ whole genome shotgun (WGS) entry which is preliminary data.</text>
</comment>
<protein>
    <submittedName>
        <fullName evidence="2">Putative phosphoglycerate mutase</fullName>
    </submittedName>
</protein>
<keyword evidence="1" id="KW-0378">Hydrolase</keyword>
<reference evidence="2 3" key="1">
    <citation type="submission" date="2018-03" db="EMBL/GenBank/DDBJ databases">
        <title>Genomic Encyclopedia of Archaeal and Bacterial Type Strains, Phase II (KMG-II): from individual species to whole genera.</title>
        <authorList>
            <person name="Goeker M."/>
        </authorList>
    </citation>
    <scope>NUCLEOTIDE SEQUENCE [LARGE SCALE GENOMIC DNA]</scope>
    <source>
        <strain evidence="2 3">DSM 45348</strain>
    </source>
</reference>
<dbReference type="InterPro" id="IPR013078">
    <property type="entry name" value="His_Pase_superF_clade-1"/>
</dbReference>
<accession>A0A2T0RD20</accession>
<dbReference type="GO" id="GO:0016787">
    <property type="term" value="F:hydrolase activity"/>
    <property type="evidence" value="ECO:0007669"/>
    <property type="project" value="UniProtKB-KW"/>
</dbReference>
<dbReference type="CDD" id="cd07067">
    <property type="entry name" value="HP_PGM_like"/>
    <property type="match status" value="1"/>
</dbReference>
<dbReference type="AlphaFoldDB" id="A0A2T0RD20"/>
<dbReference type="PANTHER" id="PTHR20935:SF0">
    <property type="entry name" value="SERINE_THREONINE-PROTEIN PHOSPHATASE PGAM5, MITOCHONDRIAL"/>
    <property type="match status" value="1"/>
</dbReference>
<dbReference type="InterPro" id="IPR051021">
    <property type="entry name" value="Mito_Ser/Thr_phosphatase"/>
</dbReference>
<evidence type="ECO:0000313" key="3">
    <source>
        <dbReference type="Proteomes" id="UP000239209"/>
    </source>
</evidence>
<dbReference type="EMBL" id="PVZG01000039">
    <property type="protein sequence ID" value="PRY19076.1"/>
    <property type="molecule type" value="Genomic_DNA"/>
</dbReference>
<dbReference type="Gene3D" id="3.40.50.1240">
    <property type="entry name" value="Phosphoglycerate mutase-like"/>
    <property type="match status" value="1"/>
</dbReference>
<sequence length="200" mass="22039">MATRYLYLARHGAADAFGELTDVGHQQADLLGRRLARLPIDAVWHSMLPRAAVSAREIAKHLPDVPVAEAAELIDHVPYVPNADEMPRAWAGFFDGYDEAEAATGRRTAEALVARFTKAPERNEPDSHEVLITHAYPIAWLVRHALEAPPTQWLGLDSANTGLTVIDYRAGLSPTLVMFNDQSHLSGDLRWTGFRAAARP</sequence>
<dbReference type="RefSeq" id="WP_106131297.1">
    <property type="nucleotide sequence ID" value="NZ_PVZG01000039.1"/>
</dbReference>
<dbReference type="OrthoDB" id="9800841at2"/>
<keyword evidence="3" id="KW-1185">Reference proteome</keyword>
<evidence type="ECO:0000256" key="1">
    <source>
        <dbReference type="ARBA" id="ARBA00022801"/>
    </source>
</evidence>
<dbReference type="Proteomes" id="UP000239209">
    <property type="component" value="Unassembled WGS sequence"/>
</dbReference>
<dbReference type="PANTHER" id="PTHR20935">
    <property type="entry name" value="PHOSPHOGLYCERATE MUTASE-RELATED"/>
    <property type="match status" value="1"/>
</dbReference>
<gene>
    <name evidence="2" type="ORF">CLV70_13915</name>
</gene>
<proteinExistence type="predicted"/>
<evidence type="ECO:0000313" key="2">
    <source>
        <dbReference type="EMBL" id="PRY19076.1"/>
    </source>
</evidence>
<name>A0A2T0RD20_9ACTN</name>
<dbReference type="InterPro" id="IPR029033">
    <property type="entry name" value="His_PPase_superfam"/>
</dbReference>